<dbReference type="InterPro" id="IPR015421">
    <property type="entry name" value="PyrdxlP-dep_Trfase_major"/>
</dbReference>
<dbReference type="PANTHER" id="PTHR30244">
    <property type="entry name" value="TRANSAMINASE"/>
    <property type="match status" value="1"/>
</dbReference>
<dbReference type="InterPro" id="IPR026385">
    <property type="entry name" value="LegC-like"/>
</dbReference>
<evidence type="ECO:0000256" key="1">
    <source>
        <dbReference type="RuleBase" id="RU004508"/>
    </source>
</evidence>
<dbReference type="InterPro" id="IPR015424">
    <property type="entry name" value="PyrdxlP-dep_Trfase"/>
</dbReference>
<keyword evidence="2" id="KW-0032">Aminotransferase</keyword>
<dbReference type="InterPro" id="IPR015422">
    <property type="entry name" value="PyrdxlP-dep_Trfase_small"/>
</dbReference>
<dbReference type="Proteomes" id="UP001500167">
    <property type="component" value="Unassembled WGS sequence"/>
</dbReference>
<name>A0ABP8A1K5_9SPHI</name>
<proteinExistence type="inferred from homology"/>
<comment type="caution">
    <text evidence="2">The sequence shown here is derived from an EMBL/GenBank/DDBJ whole genome shotgun (WGS) entry which is preliminary data.</text>
</comment>
<keyword evidence="2" id="KW-0808">Transferase</keyword>
<dbReference type="GO" id="GO:0008483">
    <property type="term" value="F:transaminase activity"/>
    <property type="evidence" value="ECO:0007669"/>
    <property type="project" value="UniProtKB-KW"/>
</dbReference>
<dbReference type="PANTHER" id="PTHR30244:SF30">
    <property type="entry name" value="BLR5990 PROTEIN"/>
    <property type="match status" value="1"/>
</dbReference>
<evidence type="ECO:0000313" key="3">
    <source>
        <dbReference type="Proteomes" id="UP001500167"/>
    </source>
</evidence>
<keyword evidence="1" id="KW-0663">Pyridoxal phosphate</keyword>
<dbReference type="Gene3D" id="3.40.640.10">
    <property type="entry name" value="Type I PLP-dependent aspartate aminotransferase-like (Major domain)"/>
    <property type="match status" value="1"/>
</dbReference>
<dbReference type="InterPro" id="IPR000653">
    <property type="entry name" value="DegT/StrS_aminotransferase"/>
</dbReference>
<dbReference type="SUPFAM" id="SSF53383">
    <property type="entry name" value="PLP-dependent transferases"/>
    <property type="match status" value="1"/>
</dbReference>
<dbReference type="CDD" id="cd00616">
    <property type="entry name" value="AHBA_syn"/>
    <property type="match status" value="1"/>
</dbReference>
<dbReference type="PIRSF" id="PIRSF000390">
    <property type="entry name" value="PLP_StrS"/>
    <property type="match status" value="1"/>
</dbReference>
<protein>
    <submittedName>
        <fullName evidence="2">LegC family aminotransferase</fullName>
    </submittedName>
</protein>
<comment type="similarity">
    <text evidence="1">Belongs to the DegT/DnrJ/EryC1 family.</text>
</comment>
<dbReference type="RefSeq" id="WP_346086131.1">
    <property type="nucleotide sequence ID" value="NZ_BAAAZK010000006.1"/>
</dbReference>
<evidence type="ECO:0000313" key="2">
    <source>
        <dbReference type="EMBL" id="GAA4175668.1"/>
    </source>
</evidence>
<sequence length="380" mass="42852">MENINQLISFVREQYKTDKFIPLHEPRFRGNEKKYVLDTIDSTFVSSVGAYVDQFEQMMQTFTQTNKAVAVVNGTSSLQVALRLAGVKAGDEVITQALTFIATANAIMYNQAVPVFIDVDLDTMGLSPKAVEAFLEQYGEIREDGCYNKSTGKRIAACMPMHTFGFPVHLDELLAVCKKWQIPLVEDAAESLGSYYKGKHTGSMGLISGFSFNGNKTVTSGGGGVIVTNDAELGKHAKYLTTTAKRPHPYEFFHDELGYNFRMPNLNAALACAQLEELDGFLADKRDLAEGYANLFRGLGIKFREELPEAKANYWLMCVELENKIEREHFLKYTNEAGIMTRPIWNLMHRLPMYLNFQRDEQKNAEFLEERIVNVPSSVR</sequence>
<organism evidence="2 3">
    <name type="scientific">Sphingobacterium ginsenosidimutans</name>
    <dbReference type="NCBI Taxonomy" id="687845"/>
    <lineage>
        <taxon>Bacteria</taxon>
        <taxon>Pseudomonadati</taxon>
        <taxon>Bacteroidota</taxon>
        <taxon>Sphingobacteriia</taxon>
        <taxon>Sphingobacteriales</taxon>
        <taxon>Sphingobacteriaceae</taxon>
        <taxon>Sphingobacterium</taxon>
    </lineage>
</organism>
<reference evidence="3" key="1">
    <citation type="journal article" date="2019" name="Int. J. Syst. Evol. Microbiol.">
        <title>The Global Catalogue of Microorganisms (GCM) 10K type strain sequencing project: providing services to taxonomists for standard genome sequencing and annotation.</title>
        <authorList>
            <consortium name="The Broad Institute Genomics Platform"/>
            <consortium name="The Broad Institute Genome Sequencing Center for Infectious Disease"/>
            <person name="Wu L."/>
            <person name="Ma J."/>
        </authorList>
    </citation>
    <scope>NUCLEOTIDE SEQUENCE [LARGE SCALE GENOMIC DNA]</scope>
    <source>
        <strain evidence="3">JCM 16722</strain>
    </source>
</reference>
<dbReference type="NCBIfam" id="TIGR04181">
    <property type="entry name" value="NHT_00031"/>
    <property type="match status" value="1"/>
</dbReference>
<dbReference type="EMBL" id="BAAAZK010000006">
    <property type="protein sequence ID" value="GAA4175668.1"/>
    <property type="molecule type" value="Genomic_DNA"/>
</dbReference>
<dbReference type="Gene3D" id="3.90.1150.10">
    <property type="entry name" value="Aspartate Aminotransferase, domain 1"/>
    <property type="match status" value="1"/>
</dbReference>
<accession>A0ABP8A1K5</accession>
<keyword evidence="3" id="KW-1185">Reference proteome</keyword>
<dbReference type="Pfam" id="PF01041">
    <property type="entry name" value="DegT_DnrJ_EryC1"/>
    <property type="match status" value="1"/>
</dbReference>
<gene>
    <name evidence="2" type="ORF">GCM10022218_21750</name>
</gene>